<dbReference type="AlphaFoldDB" id="R9B747"/>
<comment type="caution">
    <text evidence="1">The sequence shown here is derived from an EMBL/GenBank/DDBJ whole genome shotgun (WGS) entry which is preliminary data.</text>
</comment>
<dbReference type="PATRIC" id="fig|1120927.3.peg.1517"/>
<sequence length="113" mass="12725">MSNLIFTWDNDLAGNSGTHQFNTLNSKFGDGYEQNISVGINNRKGTWPITKTASKTVIQAIKQFLDSHKATDSFLWESPLDGQVRVKAGEYQIENRGSGLYRLTTTFTQVFYP</sequence>
<evidence type="ECO:0000313" key="1">
    <source>
        <dbReference type="EMBL" id="EOR08211.1"/>
    </source>
</evidence>
<gene>
    <name evidence="1" type="ORF">I593_01566</name>
</gene>
<reference evidence="1 2" key="1">
    <citation type="submission" date="2013-03" db="EMBL/GenBank/DDBJ databases">
        <title>The Genome Sequence of Acinetobacter tandoii CIP 107469.</title>
        <authorList>
            <consortium name="The Broad Institute Genome Sequencing Platform"/>
            <consortium name="The Broad Institute Genome Sequencing Center for Infectious Disease"/>
            <person name="Cerqueira G."/>
            <person name="Feldgarden M."/>
            <person name="Courvalin P."/>
            <person name="Perichon B."/>
            <person name="Grillot-Courvalin C."/>
            <person name="Clermont D."/>
            <person name="Rocha E."/>
            <person name="Yoon E.-J."/>
            <person name="Nemec A."/>
            <person name="Walker B."/>
            <person name="Young S.K."/>
            <person name="Zeng Q."/>
            <person name="Gargeya S."/>
            <person name="Fitzgerald M."/>
            <person name="Haas B."/>
            <person name="Abouelleil A."/>
            <person name="Alvarado L."/>
            <person name="Arachchi H.M."/>
            <person name="Berlin A.M."/>
            <person name="Chapman S.B."/>
            <person name="Dewar J."/>
            <person name="Goldberg J."/>
            <person name="Griggs A."/>
            <person name="Gujja S."/>
            <person name="Hansen M."/>
            <person name="Howarth C."/>
            <person name="Imamovic A."/>
            <person name="Larimer J."/>
            <person name="McCowan C."/>
            <person name="Murphy C."/>
            <person name="Neiman D."/>
            <person name="Pearson M."/>
            <person name="Priest M."/>
            <person name="Roberts A."/>
            <person name="Saif S."/>
            <person name="Shea T."/>
            <person name="Sisk P."/>
            <person name="Sykes S."/>
            <person name="Wortman J."/>
            <person name="Nusbaum C."/>
            <person name="Birren B."/>
        </authorList>
    </citation>
    <scope>NUCLEOTIDE SEQUENCE [LARGE SCALE GENOMIC DNA]</scope>
    <source>
        <strain evidence="1 2">CIP 107469</strain>
    </source>
</reference>
<dbReference type="Proteomes" id="UP000016201">
    <property type="component" value="Unassembled WGS sequence"/>
</dbReference>
<dbReference type="InterPro" id="IPR010265">
    <property type="entry name" value="Phage_lambda_TipM"/>
</dbReference>
<accession>R9B747</accession>
<evidence type="ECO:0008006" key="3">
    <source>
        <dbReference type="Google" id="ProtNLM"/>
    </source>
</evidence>
<dbReference type="Pfam" id="PF05939">
    <property type="entry name" value="Phage_min_tail"/>
    <property type="match status" value="1"/>
</dbReference>
<proteinExistence type="predicted"/>
<keyword evidence="2" id="KW-1185">Reference proteome</keyword>
<dbReference type="EMBL" id="AQFM01000036">
    <property type="protein sequence ID" value="EOR08211.1"/>
    <property type="molecule type" value="Genomic_DNA"/>
</dbReference>
<dbReference type="OrthoDB" id="8607203at2"/>
<evidence type="ECO:0000313" key="2">
    <source>
        <dbReference type="Proteomes" id="UP000016201"/>
    </source>
</evidence>
<name>R9B747_9GAMM</name>
<dbReference type="RefSeq" id="WP_016166651.1">
    <property type="nucleotide sequence ID" value="NZ_JHZG01000011.1"/>
</dbReference>
<dbReference type="eggNOG" id="COG4718">
    <property type="taxonomic scope" value="Bacteria"/>
</dbReference>
<protein>
    <recommendedName>
        <fullName evidence="3">Phage minor tail protein</fullName>
    </recommendedName>
</protein>
<organism evidence="1 2">
    <name type="scientific">Acinetobacter tandoii DSM 14970 = CIP 107469</name>
    <dbReference type="NCBI Taxonomy" id="1120927"/>
    <lineage>
        <taxon>Bacteria</taxon>
        <taxon>Pseudomonadati</taxon>
        <taxon>Pseudomonadota</taxon>
        <taxon>Gammaproteobacteria</taxon>
        <taxon>Moraxellales</taxon>
        <taxon>Moraxellaceae</taxon>
        <taxon>Acinetobacter</taxon>
    </lineage>
</organism>